<reference evidence="2" key="1">
    <citation type="submission" date="2022-11" db="UniProtKB">
        <authorList>
            <consortium name="WormBaseParasite"/>
        </authorList>
    </citation>
    <scope>IDENTIFICATION</scope>
</reference>
<protein>
    <submittedName>
        <fullName evidence="2">TraD/TraG TraM recognition site domain-containing protein</fullName>
    </submittedName>
</protein>
<evidence type="ECO:0000313" key="2">
    <source>
        <dbReference type="WBParaSite" id="PS1159_v2.g18410.t1"/>
    </source>
</evidence>
<name>A0AC35FMH4_9BILA</name>
<accession>A0AC35FMH4</accession>
<sequence>MNLIKHASTIYHPAPIEIVYSYGVYNDCIPQIEAMNVKTVSGLISEEDLSTYQKPLLYICDDLIDNVSESYLDTLFIKLSHHLQMGVVFTTQSLFSKKLRVAKKNVHYYVLLRSPSDAQSIKNLGIQLFPNQSKFFWDSYKKAVAKLYSYLLVDLHPSSSSELRLRSNIFPPEITTVYQPKVTL</sequence>
<proteinExistence type="predicted"/>
<dbReference type="Proteomes" id="UP000887580">
    <property type="component" value="Unplaced"/>
</dbReference>
<evidence type="ECO:0000313" key="1">
    <source>
        <dbReference type="Proteomes" id="UP000887580"/>
    </source>
</evidence>
<dbReference type="WBParaSite" id="PS1159_v2.g18410.t1">
    <property type="protein sequence ID" value="PS1159_v2.g18410.t1"/>
    <property type="gene ID" value="PS1159_v2.g18410"/>
</dbReference>
<organism evidence="1 2">
    <name type="scientific">Panagrolaimus sp. PS1159</name>
    <dbReference type="NCBI Taxonomy" id="55785"/>
    <lineage>
        <taxon>Eukaryota</taxon>
        <taxon>Metazoa</taxon>
        <taxon>Ecdysozoa</taxon>
        <taxon>Nematoda</taxon>
        <taxon>Chromadorea</taxon>
        <taxon>Rhabditida</taxon>
        <taxon>Tylenchina</taxon>
        <taxon>Panagrolaimomorpha</taxon>
        <taxon>Panagrolaimoidea</taxon>
        <taxon>Panagrolaimidae</taxon>
        <taxon>Panagrolaimus</taxon>
    </lineage>
</organism>